<reference evidence="1" key="1">
    <citation type="submission" date="2021-02" db="EMBL/GenBank/DDBJ databases">
        <authorList>
            <person name="Dougan E. K."/>
            <person name="Rhodes N."/>
            <person name="Thang M."/>
            <person name="Chan C."/>
        </authorList>
    </citation>
    <scope>NUCLEOTIDE SEQUENCE</scope>
</reference>
<dbReference type="PANTHER" id="PTHR40036">
    <property type="entry name" value="MACROCIN O-METHYLTRANSFERASE"/>
    <property type="match status" value="1"/>
</dbReference>
<dbReference type="InterPro" id="IPR008884">
    <property type="entry name" value="TylF_MeTrfase"/>
</dbReference>
<proteinExistence type="predicted"/>
<comment type="caution">
    <text evidence="1">The sequence shown here is derived from an EMBL/GenBank/DDBJ whole genome shotgun (WGS) entry which is preliminary data.</text>
</comment>
<dbReference type="InterPro" id="IPR029063">
    <property type="entry name" value="SAM-dependent_MTases_sf"/>
</dbReference>
<dbReference type="PANTHER" id="PTHR40036:SF1">
    <property type="entry name" value="MACROCIN O-METHYLTRANSFERASE"/>
    <property type="match status" value="1"/>
</dbReference>
<dbReference type="AlphaFoldDB" id="A0A813I4C8"/>
<evidence type="ECO:0000313" key="2">
    <source>
        <dbReference type="Proteomes" id="UP000626109"/>
    </source>
</evidence>
<gene>
    <name evidence="1" type="ORF">PGLA2088_LOCUS3868</name>
</gene>
<protein>
    <recommendedName>
        <fullName evidence="3">Methyltransferase</fullName>
    </recommendedName>
</protein>
<evidence type="ECO:0000313" key="1">
    <source>
        <dbReference type="EMBL" id="CAE8645399.1"/>
    </source>
</evidence>
<dbReference type="Gene3D" id="3.40.50.150">
    <property type="entry name" value="Vaccinia Virus protein VP39"/>
    <property type="match status" value="1"/>
</dbReference>
<dbReference type="Proteomes" id="UP000626109">
    <property type="component" value="Unassembled WGS sequence"/>
</dbReference>
<dbReference type="EMBL" id="CAJNNW010003451">
    <property type="protein sequence ID" value="CAE8645399.1"/>
    <property type="molecule type" value="Genomic_DNA"/>
</dbReference>
<dbReference type="Pfam" id="PF05711">
    <property type="entry name" value="TylF"/>
    <property type="match status" value="1"/>
</dbReference>
<accession>A0A813I4C8</accession>
<sequence length="307" mass="33481">MASAAALSSRPLGRSLSSGFRFGRGFAAPTKSQTLPGTLPLGSSLFQGRRPFMSGPAERNAVLIVAAEQVPMSASGSSGYTALAEELIRSHFHKNDMMAESEIRGVLLHLASVLEAGIEGDIVELGCNVGHTSIFIQRFLDQCEKVLGSKGRQFHAYDSFHGLPKKHSKDGDSDWFLEGALAVPQRQFLRKFERAGVRLPTLHAGWFADASYPEKIAFAFFDGDFYDSILESFRQVYPRLAKPGARVVIDDYGSSRLPGCKLACDEFLADKPEKVVSIPMYGHERRHLEGRALAGFSTGGVLIKLAD</sequence>
<organism evidence="1 2">
    <name type="scientific">Polarella glacialis</name>
    <name type="common">Dinoflagellate</name>
    <dbReference type="NCBI Taxonomy" id="89957"/>
    <lineage>
        <taxon>Eukaryota</taxon>
        <taxon>Sar</taxon>
        <taxon>Alveolata</taxon>
        <taxon>Dinophyceae</taxon>
        <taxon>Suessiales</taxon>
        <taxon>Suessiaceae</taxon>
        <taxon>Polarella</taxon>
    </lineage>
</organism>
<evidence type="ECO:0008006" key="3">
    <source>
        <dbReference type="Google" id="ProtNLM"/>
    </source>
</evidence>
<name>A0A813I4C8_POLGL</name>